<name>A0A1M6RNI0_9FIRM</name>
<evidence type="ECO:0000313" key="5">
    <source>
        <dbReference type="Proteomes" id="UP000184386"/>
    </source>
</evidence>
<dbReference type="PANTHER" id="PTHR38682">
    <property type="entry name" value="V-TYPE ATP SYNTHASE SUBUNIT C"/>
    <property type="match status" value="1"/>
</dbReference>
<accession>A0A1M6RNI0</accession>
<dbReference type="Gene3D" id="1.10.132.50">
    <property type="entry name" value="ATP synthase (C/AC39) subunit, domain 3"/>
    <property type="match status" value="1"/>
</dbReference>
<comment type="similarity">
    <text evidence="1">Belongs to the V-ATPase V0D/AC39 subunit family.</text>
</comment>
<gene>
    <name evidence="4" type="ORF">SAMN02745136_02243</name>
</gene>
<dbReference type="EMBL" id="FRAC01000011">
    <property type="protein sequence ID" value="SHK34015.1"/>
    <property type="molecule type" value="Genomic_DNA"/>
</dbReference>
<dbReference type="AlphaFoldDB" id="A0A1M6RNI0"/>
<dbReference type="Proteomes" id="UP000184386">
    <property type="component" value="Unassembled WGS sequence"/>
</dbReference>
<dbReference type="PANTHER" id="PTHR38682:SF1">
    <property type="entry name" value="V-TYPE ATP SYNTHASE SUBUNIT C"/>
    <property type="match status" value="1"/>
</dbReference>
<dbReference type="InterPro" id="IPR035067">
    <property type="entry name" value="V-type_ATPase_csu/dsu"/>
</dbReference>
<evidence type="ECO:0000313" key="4">
    <source>
        <dbReference type="EMBL" id="SHK34015.1"/>
    </source>
</evidence>
<protein>
    <submittedName>
        <fullName evidence="4">V/A-type H+-transporting ATPase subunit C</fullName>
    </submittedName>
</protein>
<dbReference type="Gene3D" id="1.20.1690.10">
    <property type="entry name" value="V-type ATP synthase subunit C domain"/>
    <property type="match status" value="2"/>
</dbReference>
<evidence type="ECO:0000256" key="2">
    <source>
        <dbReference type="ARBA" id="ARBA00022448"/>
    </source>
</evidence>
<keyword evidence="2" id="KW-0813">Transport</keyword>
<organism evidence="4 5">
    <name type="scientific">Anaerocolumna jejuensis DSM 15929</name>
    <dbReference type="NCBI Taxonomy" id="1121322"/>
    <lineage>
        <taxon>Bacteria</taxon>
        <taxon>Bacillati</taxon>
        <taxon>Bacillota</taxon>
        <taxon>Clostridia</taxon>
        <taxon>Lachnospirales</taxon>
        <taxon>Lachnospiraceae</taxon>
        <taxon>Anaerocolumna</taxon>
    </lineage>
</organism>
<dbReference type="GO" id="GO:0046961">
    <property type="term" value="F:proton-transporting ATPase activity, rotational mechanism"/>
    <property type="evidence" value="ECO:0007669"/>
    <property type="project" value="InterPro"/>
</dbReference>
<dbReference type="OrthoDB" id="9816136at2"/>
<dbReference type="RefSeq" id="WP_073275869.1">
    <property type="nucleotide sequence ID" value="NZ_FRAC01000011.1"/>
</dbReference>
<dbReference type="InterPro" id="IPR002843">
    <property type="entry name" value="ATPase_V0-cplx_csu/dsu"/>
</dbReference>
<proteinExistence type="inferred from homology"/>
<dbReference type="STRING" id="1121322.SAMN02745136_02243"/>
<keyword evidence="3" id="KW-0406">Ion transport</keyword>
<evidence type="ECO:0000256" key="3">
    <source>
        <dbReference type="ARBA" id="ARBA00023065"/>
    </source>
</evidence>
<dbReference type="Pfam" id="PF01992">
    <property type="entry name" value="vATP-synt_AC39"/>
    <property type="match status" value="1"/>
</dbReference>
<dbReference type="InterPro" id="IPR050873">
    <property type="entry name" value="V-ATPase_V0D/AC39_subunit"/>
</dbReference>
<evidence type="ECO:0000256" key="1">
    <source>
        <dbReference type="ARBA" id="ARBA00006709"/>
    </source>
</evidence>
<sequence length="344" mass="40239">MSNLLVYSGIVTKTRALEAKAVKGAEYQTIANFESTADFIAYLKSHPGYDTIFGGIDENLIHRGQVEAMITNCLYKDFSKLYSFSNPEQRKVLDIVFLRYEVNILKYCMHMVYNQHRQYDLDSIADFFHRHSSIDITSLATSKTMEEYVEHLKGSDYYQALTSIQKTDITSFDYEMKLDIQYFMKAWKLKDKALSGDNLDYVTTTLGLEIDLLNIMWLYRSKKFYNPQIKDSYAYIIPITYKLKKDKLIKLMETSTIDEFSGVLRTTPYEFMIPSLANGTVEKVYQKTLYKNYKLFSDKYPNSMAPISYYLYLKKSEIDRLTSALECIRYKLDPQDTLKYITIT</sequence>
<keyword evidence="5" id="KW-1185">Reference proteome</keyword>
<dbReference type="SUPFAM" id="SSF103486">
    <property type="entry name" value="V-type ATP synthase subunit C"/>
    <property type="match status" value="1"/>
</dbReference>
<reference evidence="4 5" key="1">
    <citation type="submission" date="2016-11" db="EMBL/GenBank/DDBJ databases">
        <authorList>
            <person name="Jaros S."/>
            <person name="Januszkiewicz K."/>
            <person name="Wedrychowicz H."/>
        </authorList>
    </citation>
    <scope>NUCLEOTIDE SEQUENCE [LARGE SCALE GENOMIC DNA]</scope>
    <source>
        <strain evidence="4 5">DSM 15929</strain>
    </source>
</reference>
<dbReference type="InterPro" id="IPR036079">
    <property type="entry name" value="ATPase_csu/dsu_sf"/>
</dbReference>
<dbReference type="InterPro" id="IPR044911">
    <property type="entry name" value="V-type_ATPase_csu/dsu_dom_3"/>
</dbReference>